<dbReference type="CTD" id="51295"/>
<evidence type="ECO:0000256" key="2">
    <source>
        <dbReference type="ARBA" id="ARBA00004173"/>
    </source>
</evidence>
<dbReference type="AlphaFoldDB" id="A0A8B7PIR5"/>
<keyword evidence="6" id="KW-0963">Cytoplasm</keyword>
<dbReference type="SMART" id="SM01284">
    <property type="entry name" value="ECSIT_Cterm"/>
    <property type="match status" value="1"/>
</dbReference>
<dbReference type="GO" id="GO:0007178">
    <property type="term" value="P:cell surface receptor protein serine/threonine kinase signaling pathway"/>
    <property type="evidence" value="ECO:0007669"/>
    <property type="project" value="TreeGrafter"/>
</dbReference>
<reference evidence="15" key="1">
    <citation type="submission" date="2025-08" db="UniProtKB">
        <authorList>
            <consortium name="RefSeq"/>
        </authorList>
    </citation>
    <scope>IDENTIFICATION</scope>
    <source>
        <tissue evidence="15">Whole organism</tissue>
    </source>
</reference>
<evidence type="ECO:0000313" key="15">
    <source>
        <dbReference type="RefSeq" id="XP_018026054.1"/>
    </source>
</evidence>
<evidence type="ECO:0000256" key="9">
    <source>
        <dbReference type="ARBA" id="ARBA00022946"/>
    </source>
</evidence>
<evidence type="ECO:0000256" key="1">
    <source>
        <dbReference type="ARBA" id="ARBA00004123"/>
    </source>
</evidence>
<dbReference type="OMA" id="GPFHIWL"/>
<keyword evidence="10" id="KW-0496">Mitochondrion</keyword>
<keyword evidence="11" id="KW-0539">Nucleus</keyword>
<dbReference type="GO" id="GO:0005739">
    <property type="term" value="C:mitochondrion"/>
    <property type="evidence" value="ECO:0007669"/>
    <property type="project" value="UniProtKB-SubCell"/>
</dbReference>
<feature type="compositionally biased region" description="Basic and acidic residues" evidence="12">
    <location>
        <begin position="441"/>
        <end position="450"/>
    </location>
</feature>
<evidence type="ECO:0000259" key="13">
    <source>
        <dbReference type="SMART" id="SM01284"/>
    </source>
</evidence>
<evidence type="ECO:0000256" key="5">
    <source>
        <dbReference type="ARBA" id="ARBA00019998"/>
    </source>
</evidence>
<comment type="subcellular location">
    <subcellularLocation>
        <location evidence="3">Cytoplasm</location>
    </subcellularLocation>
    <subcellularLocation>
        <location evidence="2">Mitochondrion</location>
    </subcellularLocation>
    <subcellularLocation>
        <location evidence="1">Nucleus</location>
    </subcellularLocation>
</comment>
<evidence type="ECO:0000256" key="4">
    <source>
        <dbReference type="ARBA" id="ARBA00007674"/>
    </source>
</evidence>
<evidence type="ECO:0000256" key="6">
    <source>
        <dbReference type="ARBA" id="ARBA00022490"/>
    </source>
</evidence>
<dbReference type="InterPro" id="IPR029342">
    <property type="entry name" value="ECIST_C"/>
</dbReference>
<evidence type="ECO:0000256" key="12">
    <source>
        <dbReference type="SAM" id="MobiDB-lite"/>
    </source>
</evidence>
<dbReference type="InterPro" id="IPR046448">
    <property type="entry name" value="ECSIT_N"/>
</dbReference>
<dbReference type="GO" id="GO:0045087">
    <property type="term" value="P:innate immune response"/>
    <property type="evidence" value="ECO:0007669"/>
    <property type="project" value="UniProtKB-KW"/>
</dbReference>
<dbReference type="PANTHER" id="PTHR13113">
    <property type="entry name" value="ECSIT EVOLUTIONARILY CONSERVED SIGNALING INTERMEDIATE IN TOLL PATHWAYS"/>
    <property type="match status" value="1"/>
</dbReference>
<dbReference type="GeneID" id="108681522"/>
<organism evidence="14 15">
    <name type="scientific">Hyalella azteca</name>
    <name type="common">Amphipod</name>
    <dbReference type="NCBI Taxonomy" id="294128"/>
    <lineage>
        <taxon>Eukaryota</taxon>
        <taxon>Metazoa</taxon>
        <taxon>Ecdysozoa</taxon>
        <taxon>Arthropoda</taxon>
        <taxon>Crustacea</taxon>
        <taxon>Multicrustacea</taxon>
        <taxon>Malacostraca</taxon>
        <taxon>Eumalacostraca</taxon>
        <taxon>Peracarida</taxon>
        <taxon>Amphipoda</taxon>
        <taxon>Senticaudata</taxon>
        <taxon>Talitrida</taxon>
        <taxon>Talitroidea</taxon>
        <taxon>Hyalellidae</taxon>
        <taxon>Hyalella</taxon>
    </lineage>
</organism>
<feature type="region of interest" description="Disordered" evidence="12">
    <location>
        <begin position="432"/>
        <end position="473"/>
    </location>
</feature>
<protein>
    <recommendedName>
        <fullName evidence="5">Evolutionarily conserved signaling intermediate in Toll pathway, mitochondrial</fullName>
    </recommendedName>
</protein>
<evidence type="ECO:0000256" key="8">
    <source>
        <dbReference type="ARBA" id="ARBA00022859"/>
    </source>
</evidence>
<accession>A0A8B7PIR5</accession>
<evidence type="ECO:0000313" key="14">
    <source>
        <dbReference type="Proteomes" id="UP000694843"/>
    </source>
</evidence>
<dbReference type="OrthoDB" id="10064298at2759"/>
<dbReference type="RefSeq" id="XP_018026054.1">
    <property type="nucleotide sequence ID" value="XM_018170565.2"/>
</dbReference>
<sequence length="473" mass="53699">MMFANVCKFCKQFHTCKTSHLLSLSTLKIFPKHIYMKAYCASHGTAIQVNLPVVSQNVPYHPIPIQQNIWQSLSTYFKGSRHLHTSSMHEMKFRKGPSMSNPDEEKRLTRQGYFKADVRNKDSFLIAIDVYKEQEKLLRGHVEFIQAALKSMEEFGVHKDLEVYKKLMDVFPKVKMIPQNIWQAEFDHYPIQQDCAVDLLHRMETFGVIPDAEMEDIILMVFGSNSHPMKKCRRMNYWMHKFANASPWPLPKPVPSEVLELAKLAVARMCSVDQASEITVFDTAEVKDAIDHTWIVSGQSIHQRELVNKQPENVPLKVEGPWKIFLREQSIDYFVLKADPLPSPQVEQMDKDDVSLIGLLLNPDCSLKADTAITIRPSVHEQKDGTILAICITGTSSRDSLLSWIRLLSLSNPRLEEGLPVIFLQASPTASDEIVPADHSSTSDEKKLEAGDMPTTDGQDASSGKNEDSNKYK</sequence>
<name>A0A8B7PIR5_HYAAZ</name>
<feature type="domain" description="ECSIT C-terminal" evidence="13">
    <location>
        <begin position="300"/>
        <end position="426"/>
    </location>
</feature>
<dbReference type="GO" id="GO:0005634">
    <property type="term" value="C:nucleus"/>
    <property type="evidence" value="ECO:0007669"/>
    <property type="project" value="UniProtKB-SubCell"/>
</dbReference>
<keyword evidence="9" id="KW-0809">Transit peptide</keyword>
<gene>
    <name evidence="15" type="primary">LOC108681522</name>
</gene>
<keyword evidence="8" id="KW-0391">Immunity</keyword>
<dbReference type="Pfam" id="PF06239">
    <property type="entry name" value="ECSIT_N"/>
    <property type="match status" value="1"/>
</dbReference>
<evidence type="ECO:0000256" key="10">
    <source>
        <dbReference type="ARBA" id="ARBA00023128"/>
    </source>
</evidence>
<evidence type="ECO:0000256" key="11">
    <source>
        <dbReference type="ARBA" id="ARBA00023242"/>
    </source>
</evidence>
<dbReference type="KEGG" id="hazt:108681522"/>
<dbReference type="Proteomes" id="UP000694843">
    <property type="component" value="Unplaced"/>
</dbReference>
<dbReference type="InterPro" id="IPR010418">
    <property type="entry name" value="ECSIT"/>
</dbReference>
<comment type="similarity">
    <text evidence="4">Belongs to the ECSIT family.</text>
</comment>
<keyword evidence="7" id="KW-0399">Innate immunity</keyword>
<dbReference type="Pfam" id="PF14784">
    <property type="entry name" value="ECSIT_C"/>
    <property type="match status" value="1"/>
</dbReference>
<keyword evidence="14" id="KW-1185">Reference proteome</keyword>
<evidence type="ECO:0000256" key="3">
    <source>
        <dbReference type="ARBA" id="ARBA00004496"/>
    </source>
</evidence>
<dbReference type="PANTHER" id="PTHR13113:SF1">
    <property type="entry name" value="EVOLUTIONARILY CONSERVED SIGNALING INTERMEDIATE IN TOLL PATHWAY, MITOCHONDRIAL"/>
    <property type="match status" value="1"/>
</dbReference>
<proteinExistence type="inferred from homology"/>
<evidence type="ECO:0000256" key="7">
    <source>
        <dbReference type="ARBA" id="ARBA00022588"/>
    </source>
</evidence>